<proteinExistence type="predicted"/>
<dbReference type="EMBL" id="BSXW01000598">
    <property type="protein sequence ID" value="GMF26312.1"/>
    <property type="molecule type" value="Genomic_DNA"/>
</dbReference>
<keyword evidence="1" id="KW-0732">Signal</keyword>
<dbReference type="Proteomes" id="UP001165083">
    <property type="component" value="Unassembled WGS sequence"/>
</dbReference>
<feature type="signal peptide" evidence="1">
    <location>
        <begin position="1"/>
        <end position="26"/>
    </location>
</feature>
<keyword evidence="3" id="KW-1185">Reference proteome</keyword>
<name>A0A9W6U6K0_9STRA</name>
<accession>A0A9W6U6K0</accession>
<sequence length="77" mass="8553">MKCRRVNQRHAHVMLLADVTASMASTAVVLSTSFDVQESPDQQSAKEQYMRLFQVDHVVDQLLLVDGGVEHALLLSS</sequence>
<dbReference type="AlphaFoldDB" id="A0A9W6U6K0"/>
<gene>
    <name evidence="2" type="ORF">Plil01_001094400</name>
</gene>
<organism evidence="2 3">
    <name type="scientific">Phytophthora lilii</name>
    <dbReference type="NCBI Taxonomy" id="2077276"/>
    <lineage>
        <taxon>Eukaryota</taxon>
        <taxon>Sar</taxon>
        <taxon>Stramenopiles</taxon>
        <taxon>Oomycota</taxon>
        <taxon>Peronosporomycetes</taxon>
        <taxon>Peronosporales</taxon>
        <taxon>Peronosporaceae</taxon>
        <taxon>Phytophthora</taxon>
    </lineage>
</organism>
<evidence type="ECO:0000313" key="3">
    <source>
        <dbReference type="Proteomes" id="UP001165083"/>
    </source>
</evidence>
<protein>
    <submittedName>
        <fullName evidence="2">Unnamed protein product</fullName>
    </submittedName>
</protein>
<reference evidence="2" key="1">
    <citation type="submission" date="2023-04" db="EMBL/GenBank/DDBJ databases">
        <title>Phytophthora lilii NBRC 32176.</title>
        <authorList>
            <person name="Ichikawa N."/>
            <person name="Sato H."/>
            <person name="Tonouchi N."/>
        </authorList>
    </citation>
    <scope>NUCLEOTIDE SEQUENCE</scope>
    <source>
        <strain evidence="2">NBRC 32176</strain>
    </source>
</reference>
<feature type="chain" id="PRO_5040821905" evidence="1">
    <location>
        <begin position="27"/>
        <end position="77"/>
    </location>
</feature>
<comment type="caution">
    <text evidence="2">The sequence shown here is derived from an EMBL/GenBank/DDBJ whole genome shotgun (WGS) entry which is preliminary data.</text>
</comment>
<evidence type="ECO:0000313" key="2">
    <source>
        <dbReference type="EMBL" id="GMF26312.1"/>
    </source>
</evidence>
<evidence type="ECO:0000256" key="1">
    <source>
        <dbReference type="SAM" id="SignalP"/>
    </source>
</evidence>